<name>A0A0G4HRK8_9ALVE</name>
<reference evidence="2" key="1">
    <citation type="submission" date="2014-11" db="EMBL/GenBank/DDBJ databases">
        <authorList>
            <person name="Otto D Thomas"/>
            <person name="Naeem Raeece"/>
        </authorList>
    </citation>
    <scope>NUCLEOTIDE SEQUENCE</scope>
</reference>
<gene>
    <name evidence="2" type="ORF">Cvel_30622</name>
</gene>
<evidence type="ECO:0008006" key="3">
    <source>
        <dbReference type="Google" id="ProtNLM"/>
    </source>
</evidence>
<keyword evidence="1" id="KW-0812">Transmembrane</keyword>
<protein>
    <recommendedName>
        <fullName evidence="3">THH1/TOM1/TOM3 domain-containing protein</fullName>
    </recommendedName>
</protein>
<accession>A0A0G4HRK8</accession>
<evidence type="ECO:0000256" key="1">
    <source>
        <dbReference type="SAM" id="Phobius"/>
    </source>
</evidence>
<keyword evidence="1" id="KW-1133">Transmembrane helix</keyword>
<organism evidence="2">
    <name type="scientific">Chromera velia CCMP2878</name>
    <dbReference type="NCBI Taxonomy" id="1169474"/>
    <lineage>
        <taxon>Eukaryota</taxon>
        <taxon>Sar</taxon>
        <taxon>Alveolata</taxon>
        <taxon>Colpodellida</taxon>
        <taxon>Chromeraceae</taxon>
        <taxon>Chromera</taxon>
    </lineage>
</organism>
<feature type="non-terminal residue" evidence="2">
    <location>
        <position position="133"/>
    </location>
</feature>
<dbReference type="EMBL" id="CDMZ01003585">
    <property type="protein sequence ID" value="CEM46888.1"/>
    <property type="molecule type" value="Genomic_DNA"/>
</dbReference>
<proteinExistence type="predicted"/>
<keyword evidence="1" id="KW-0472">Membrane</keyword>
<sequence length="133" mass="15055">MKSFLLSEEVATKFLYIQIVVFVILSALTWQQILKFQRMLPQTGSVPVNVAGAKTRLAFGSLLLAANLSRCIALFCEWVVIRRPATTQFTWIGFCARTVPALLFMTAFSVVVLFWAQTPLHRLPLLRRPFTPP</sequence>
<feature type="transmembrane region" description="Helical" evidence="1">
    <location>
        <begin position="15"/>
        <end position="36"/>
    </location>
</feature>
<feature type="transmembrane region" description="Helical" evidence="1">
    <location>
        <begin position="57"/>
        <end position="81"/>
    </location>
</feature>
<dbReference type="VEuPathDB" id="CryptoDB:Cvel_30622"/>
<feature type="transmembrane region" description="Helical" evidence="1">
    <location>
        <begin position="101"/>
        <end position="120"/>
    </location>
</feature>
<dbReference type="AlphaFoldDB" id="A0A0G4HRK8"/>
<evidence type="ECO:0000313" key="2">
    <source>
        <dbReference type="EMBL" id="CEM46888.1"/>
    </source>
</evidence>